<keyword evidence="4" id="KW-1185">Reference proteome</keyword>
<feature type="signal peptide" evidence="2">
    <location>
        <begin position="1"/>
        <end position="30"/>
    </location>
</feature>
<dbReference type="EMBL" id="CAUJNA010003208">
    <property type="protein sequence ID" value="CAJ1395773.1"/>
    <property type="molecule type" value="Genomic_DNA"/>
</dbReference>
<accession>A0AA36IZK9</accession>
<keyword evidence="2" id="KW-0732">Signal</keyword>
<gene>
    <name evidence="3" type="ORF">EVOR1521_LOCUS20131</name>
</gene>
<keyword evidence="1" id="KW-0472">Membrane</keyword>
<proteinExistence type="predicted"/>
<evidence type="ECO:0008006" key="5">
    <source>
        <dbReference type="Google" id="ProtNLM"/>
    </source>
</evidence>
<protein>
    <recommendedName>
        <fullName evidence="5">Transmembrane 9 superfamily member</fullName>
    </recommendedName>
</protein>
<feature type="chain" id="PRO_5041275909" description="Transmembrane 9 superfamily member" evidence="2">
    <location>
        <begin position="31"/>
        <end position="282"/>
    </location>
</feature>
<evidence type="ECO:0000313" key="3">
    <source>
        <dbReference type="EMBL" id="CAJ1395773.1"/>
    </source>
</evidence>
<keyword evidence="1" id="KW-1133">Transmembrane helix</keyword>
<dbReference type="AlphaFoldDB" id="A0AA36IZK9"/>
<evidence type="ECO:0000313" key="4">
    <source>
        <dbReference type="Proteomes" id="UP001178507"/>
    </source>
</evidence>
<evidence type="ECO:0000256" key="1">
    <source>
        <dbReference type="SAM" id="Phobius"/>
    </source>
</evidence>
<feature type="transmembrane region" description="Helical" evidence="1">
    <location>
        <begin position="250"/>
        <end position="268"/>
    </location>
</feature>
<comment type="caution">
    <text evidence="3">The sequence shown here is derived from an EMBL/GenBank/DDBJ whole genome shotgun (WGS) entry which is preliminary data.</text>
</comment>
<evidence type="ECO:0000256" key="2">
    <source>
        <dbReference type="SAM" id="SignalP"/>
    </source>
</evidence>
<reference evidence="3" key="1">
    <citation type="submission" date="2023-08" db="EMBL/GenBank/DDBJ databases">
        <authorList>
            <person name="Chen Y."/>
            <person name="Shah S."/>
            <person name="Dougan E. K."/>
            <person name="Thang M."/>
            <person name="Chan C."/>
        </authorList>
    </citation>
    <scope>NUCLEOTIDE SEQUENCE</scope>
</reference>
<dbReference type="Proteomes" id="UP001178507">
    <property type="component" value="Unassembled WGS sequence"/>
</dbReference>
<name>A0AA36IZK9_9DINO</name>
<keyword evidence="1" id="KW-0812">Transmembrane</keyword>
<sequence length="282" mass="31421">MAAAPRRATALSGLGKGSLLLLLGCRGPWAFFAAPRLNSAPWAPSRGVGLRLAAQSPEALLAEHLPFPFDESLIAENVTYEGPLETLKGRESYLEAMSDWRAELPQRLEGFEVSELECWQLQPGLVTARWRVSFLAPLPPTPRLMDLPEDVPKVPGAMVPVSTTLRAELTLDAAGRVARHEEAIAAGFGVLDAVARYELLTARRREADPISWYWKVLKETSLEEMAFYSNNQATDDELEWRFNEMVLRNFFYGAALGVFFWITLKLTIMARMANLLEEQQGG</sequence>
<organism evidence="3 4">
    <name type="scientific">Effrenium voratum</name>
    <dbReference type="NCBI Taxonomy" id="2562239"/>
    <lineage>
        <taxon>Eukaryota</taxon>
        <taxon>Sar</taxon>
        <taxon>Alveolata</taxon>
        <taxon>Dinophyceae</taxon>
        <taxon>Suessiales</taxon>
        <taxon>Symbiodiniaceae</taxon>
        <taxon>Effrenium</taxon>
    </lineage>
</organism>